<dbReference type="PROSITE" id="PS00122">
    <property type="entry name" value="CARBOXYLESTERASE_B_1"/>
    <property type="match status" value="1"/>
</dbReference>
<dbReference type="Gene3D" id="3.40.50.1820">
    <property type="entry name" value="alpha/beta hydrolase"/>
    <property type="match status" value="1"/>
</dbReference>
<dbReference type="InterPro" id="IPR002018">
    <property type="entry name" value="CarbesteraseB"/>
</dbReference>
<comment type="similarity">
    <text evidence="1 3">Belongs to the type-B carboxylesterase/lipase family.</text>
</comment>
<dbReference type="RefSeq" id="WP_092648850.1">
    <property type="nucleotide sequence ID" value="NZ_LT629792.1"/>
</dbReference>
<evidence type="ECO:0000256" key="1">
    <source>
        <dbReference type="ARBA" id="ARBA00005964"/>
    </source>
</evidence>
<dbReference type="Pfam" id="PF00135">
    <property type="entry name" value="COesterase"/>
    <property type="match status" value="1"/>
</dbReference>
<evidence type="ECO:0000256" key="3">
    <source>
        <dbReference type="RuleBase" id="RU361235"/>
    </source>
</evidence>
<proteinExistence type="inferred from homology"/>
<dbReference type="Proteomes" id="UP000198976">
    <property type="component" value="Chromosome I"/>
</dbReference>
<dbReference type="InterPro" id="IPR019826">
    <property type="entry name" value="Carboxylesterase_B_AS"/>
</dbReference>
<evidence type="ECO:0000259" key="4">
    <source>
        <dbReference type="Pfam" id="PF00135"/>
    </source>
</evidence>
<evidence type="ECO:0000313" key="5">
    <source>
        <dbReference type="EMBL" id="SDU04550.1"/>
    </source>
</evidence>
<evidence type="ECO:0000313" key="6">
    <source>
        <dbReference type="Proteomes" id="UP000198976"/>
    </source>
</evidence>
<dbReference type="PANTHER" id="PTHR11559">
    <property type="entry name" value="CARBOXYLESTERASE"/>
    <property type="match status" value="1"/>
</dbReference>
<gene>
    <name evidence="5" type="ORF">SAMN04489714_1825</name>
</gene>
<dbReference type="SUPFAM" id="SSF53474">
    <property type="entry name" value="alpha/beta-Hydrolases"/>
    <property type="match status" value="1"/>
</dbReference>
<dbReference type="InterPro" id="IPR050309">
    <property type="entry name" value="Type-B_Carboxylest/Lipase"/>
</dbReference>
<protein>
    <recommendedName>
        <fullName evidence="3">Carboxylic ester hydrolase</fullName>
        <ecNumber evidence="3">3.1.1.-</ecNumber>
    </recommendedName>
</protein>
<name>A0ABY0VAU1_9ACTO</name>
<organism evidence="5 6">
    <name type="scientific">Schaalia radingae</name>
    <dbReference type="NCBI Taxonomy" id="131110"/>
    <lineage>
        <taxon>Bacteria</taxon>
        <taxon>Bacillati</taxon>
        <taxon>Actinomycetota</taxon>
        <taxon>Actinomycetes</taxon>
        <taxon>Actinomycetales</taxon>
        <taxon>Actinomycetaceae</taxon>
        <taxon>Schaalia</taxon>
    </lineage>
</organism>
<sequence length="514" mass="55653">MAHFQSPCAAHRFSTCCHATKQQQSDHIAGANASSRFAQPPTGPLRFLAPRCRSPWEQPIDATRPGATAQRHALLDVTTIPEPSIAGDDTLLVNVFTPHPGRTDARAPVMVWIHGGGYVAGSPSSPWYDGNAFNRDGIVTVSVSYRLGFDGFGWVDGSDAPTNRALLDLIMALTWVRDNIASFGGDPDNVTVAGHSAGAACIHALMASGQAEGLFHAAICQSPLPITLTVDDSHVTAVHMALAAGIPATLDGWCSLSEETIYSAQQHLIIALGETAQMQGDADGCNPLTIECPQRSPFGPVIGDSVLPDHPAAIARTPGHTSVPLLIGSTAHEFAGENDTGTNPATTEQAAAIASALQTCGWTADDARRFVARWSALRDPRQILNQAISTEPLVHAPLRRCLQSRDEGGAATWRYCFQWPWPRQLSQHCFDLPFSFDVHHNPEAQTALVRIPTDIEPPQSALTTLRNSFDAPVYDGELDEDSLSMHEDWVYFIRHHSAPWPQWDPHSAQVRLYF</sequence>
<dbReference type="EMBL" id="LT629792">
    <property type="protein sequence ID" value="SDU04550.1"/>
    <property type="molecule type" value="Genomic_DNA"/>
</dbReference>
<keyword evidence="2 3" id="KW-0378">Hydrolase</keyword>
<dbReference type="EC" id="3.1.1.-" evidence="3"/>
<keyword evidence="6" id="KW-1185">Reference proteome</keyword>
<dbReference type="InterPro" id="IPR029058">
    <property type="entry name" value="AB_hydrolase_fold"/>
</dbReference>
<evidence type="ECO:0000256" key="2">
    <source>
        <dbReference type="ARBA" id="ARBA00022801"/>
    </source>
</evidence>
<feature type="domain" description="Carboxylesterase type B" evidence="4">
    <location>
        <begin position="36"/>
        <end position="440"/>
    </location>
</feature>
<accession>A0ABY0VAU1</accession>
<reference evidence="5 6" key="1">
    <citation type="submission" date="2016-10" db="EMBL/GenBank/DDBJ databases">
        <authorList>
            <person name="Varghese N."/>
            <person name="Submissions S."/>
        </authorList>
    </citation>
    <scope>NUCLEOTIDE SEQUENCE [LARGE SCALE GENOMIC DNA]</scope>
    <source>
        <strain evidence="5 6">DSM 9169</strain>
    </source>
</reference>